<evidence type="ECO:0000256" key="3">
    <source>
        <dbReference type="ARBA" id="ARBA00046271"/>
    </source>
</evidence>
<dbReference type="Proteomes" id="UP001151760">
    <property type="component" value="Unassembled WGS sequence"/>
</dbReference>
<name>A0ABQ5GKI8_9ASTR</name>
<reference evidence="4" key="2">
    <citation type="submission" date="2022-01" db="EMBL/GenBank/DDBJ databases">
        <authorList>
            <person name="Yamashiro T."/>
            <person name="Shiraishi A."/>
            <person name="Satake H."/>
            <person name="Nakayama K."/>
        </authorList>
    </citation>
    <scope>NUCLEOTIDE SEQUENCE</scope>
</reference>
<sequence length="135" mass="15370">MRRIAKGRRNTGRLFTALQQERLLDRAKDEVARVVLYLSKAEARDQICRAIQYGSEFPSNGEAGTTQNVDKASSLASRVFRLFKIGLDGIRMLDPSTSRTLRIYPLDTVTRCEVYNSYLPLLFGPRVLYTLTHDV</sequence>
<organism evidence="4 5">
    <name type="scientific">Tanacetum coccineum</name>
    <dbReference type="NCBI Taxonomy" id="301880"/>
    <lineage>
        <taxon>Eukaryota</taxon>
        <taxon>Viridiplantae</taxon>
        <taxon>Streptophyta</taxon>
        <taxon>Embryophyta</taxon>
        <taxon>Tracheophyta</taxon>
        <taxon>Spermatophyta</taxon>
        <taxon>Magnoliopsida</taxon>
        <taxon>eudicotyledons</taxon>
        <taxon>Gunneridae</taxon>
        <taxon>Pentapetalae</taxon>
        <taxon>asterids</taxon>
        <taxon>campanulids</taxon>
        <taxon>Asterales</taxon>
        <taxon>Asteraceae</taxon>
        <taxon>Asteroideae</taxon>
        <taxon>Anthemideae</taxon>
        <taxon>Anthemidinae</taxon>
        <taxon>Tanacetum</taxon>
    </lineage>
</organism>
<evidence type="ECO:0000256" key="1">
    <source>
        <dbReference type="ARBA" id="ARBA00023136"/>
    </source>
</evidence>
<reference evidence="4" key="1">
    <citation type="journal article" date="2022" name="Int. J. Mol. Sci.">
        <title>Draft Genome of Tanacetum Coccineum: Genomic Comparison of Closely Related Tanacetum-Family Plants.</title>
        <authorList>
            <person name="Yamashiro T."/>
            <person name="Shiraishi A."/>
            <person name="Nakayama K."/>
            <person name="Satake H."/>
        </authorList>
    </citation>
    <scope>NUCLEOTIDE SEQUENCE</scope>
</reference>
<comment type="subcellular location">
    <subcellularLocation>
        <location evidence="3">Peroxisome membrane</location>
    </subcellularLocation>
</comment>
<dbReference type="InterPro" id="IPR045893">
    <property type="entry name" value="FREE1"/>
</dbReference>
<accession>A0ABQ5GKI8</accession>
<evidence type="ECO:0000313" key="5">
    <source>
        <dbReference type="Proteomes" id="UP001151760"/>
    </source>
</evidence>
<comment type="caution">
    <text evidence="4">The sequence shown here is derived from an EMBL/GenBank/DDBJ whole genome shotgun (WGS) entry which is preliminary data.</text>
</comment>
<keyword evidence="2" id="KW-0576">Peroxisome</keyword>
<gene>
    <name evidence="4" type="ORF">Tco_1042694</name>
</gene>
<dbReference type="EMBL" id="BQNB010018581">
    <property type="protein sequence ID" value="GJT75969.1"/>
    <property type="molecule type" value="Genomic_DNA"/>
</dbReference>
<protein>
    <submittedName>
        <fullName evidence="4">Peroxisomal membrane protein 11D-like protein</fullName>
    </submittedName>
</protein>
<dbReference type="PANTHER" id="PTHR46977">
    <property type="entry name" value="PROTEIN FREE1"/>
    <property type="match status" value="1"/>
</dbReference>
<evidence type="ECO:0000256" key="2">
    <source>
        <dbReference type="ARBA" id="ARBA00023140"/>
    </source>
</evidence>
<keyword evidence="5" id="KW-1185">Reference proteome</keyword>
<proteinExistence type="predicted"/>
<dbReference type="PANTHER" id="PTHR46977:SF1">
    <property type="entry name" value="PROTEIN FREE1"/>
    <property type="match status" value="1"/>
</dbReference>
<evidence type="ECO:0000313" key="4">
    <source>
        <dbReference type="EMBL" id="GJT75969.1"/>
    </source>
</evidence>
<dbReference type="InterPro" id="IPR008733">
    <property type="entry name" value="PEX11"/>
</dbReference>
<keyword evidence="1" id="KW-0472">Membrane</keyword>
<dbReference type="Pfam" id="PF05648">
    <property type="entry name" value="PEX11"/>
    <property type="match status" value="1"/>
</dbReference>